<evidence type="ECO:0000256" key="4">
    <source>
        <dbReference type="ARBA" id="ARBA00022519"/>
    </source>
</evidence>
<keyword evidence="4" id="KW-0997">Cell inner membrane</keyword>
<evidence type="ECO:0000259" key="10">
    <source>
        <dbReference type="Pfam" id="PF04290"/>
    </source>
</evidence>
<dbReference type="Proteomes" id="UP001597040">
    <property type="component" value="Unassembled WGS sequence"/>
</dbReference>
<feature type="transmembrane region" description="Helical" evidence="9">
    <location>
        <begin position="92"/>
        <end position="110"/>
    </location>
</feature>
<keyword evidence="6 9" id="KW-1133">Transmembrane helix</keyword>
<proteinExistence type="inferred from homology"/>
<dbReference type="Pfam" id="PF04290">
    <property type="entry name" value="DctQ"/>
    <property type="match status" value="1"/>
</dbReference>
<gene>
    <name evidence="11" type="ORF">ACFQ3N_13560</name>
</gene>
<keyword evidence="2" id="KW-0813">Transport</keyword>
<evidence type="ECO:0000313" key="11">
    <source>
        <dbReference type="EMBL" id="MFD1039412.1"/>
    </source>
</evidence>
<evidence type="ECO:0000256" key="6">
    <source>
        <dbReference type="ARBA" id="ARBA00022989"/>
    </source>
</evidence>
<evidence type="ECO:0000256" key="9">
    <source>
        <dbReference type="SAM" id="Phobius"/>
    </source>
</evidence>
<dbReference type="InterPro" id="IPR007387">
    <property type="entry name" value="TRAP_DctQ"/>
</dbReference>
<keyword evidence="12" id="KW-1185">Reference proteome</keyword>
<comment type="subcellular location">
    <subcellularLocation>
        <location evidence="1">Cell inner membrane</location>
        <topology evidence="1">Multi-pass membrane protein</topology>
    </subcellularLocation>
</comment>
<comment type="similarity">
    <text evidence="8">Belongs to the TRAP transporter small permease family.</text>
</comment>
<dbReference type="RefSeq" id="WP_390363071.1">
    <property type="nucleotide sequence ID" value="NZ_JBHTKJ010000035.1"/>
</dbReference>
<keyword evidence="3" id="KW-1003">Cell membrane</keyword>
<keyword evidence="7 9" id="KW-0472">Membrane</keyword>
<organism evidence="11 12">
    <name type="scientific">Virgibacillus byunsanensis</name>
    <dbReference type="NCBI Taxonomy" id="570945"/>
    <lineage>
        <taxon>Bacteria</taxon>
        <taxon>Bacillati</taxon>
        <taxon>Bacillota</taxon>
        <taxon>Bacilli</taxon>
        <taxon>Bacillales</taxon>
        <taxon>Bacillaceae</taxon>
        <taxon>Virgibacillus</taxon>
    </lineage>
</organism>
<evidence type="ECO:0000313" key="12">
    <source>
        <dbReference type="Proteomes" id="UP001597040"/>
    </source>
</evidence>
<name>A0ABW3LP26_9BACI</name>
<protein>
    <submittedName>
        <fullName evidence="11">TRAP transporter small permease</fullName>
    </submittedName>
</protein>
<feature type="transmembrane region" description="Helical" evidence="9">
    <location>
        <begin position="14"/>
        <end position="35"/>
    </location>
</feature>
<evidence type="ECO:0000256" key="5">
    <source>
        <dbReference type="ARBA" id="ARBA00022692"/>
    </source>
</evidence>
<accession>A0ABW3LP26</accession>
<feature type="transmembrane region" description="Helical" evidence="9">
    <location>
        <begin position="130"/>
        <end position="151"/>
    </location>
</feature>
<evidence type="ECO:0000256" key="8">
    <source>
        <dbReference type="ARBA" id="ARBA00038436"/>
    </source>
</evidence>
<sequence length="166" mass="19060">MQLLLKIIDKLNKLVYFIVGSMAIVMFLLIISQIISRSILSNSISWSEELARYLMIWIVFLGAALALRERSLIAIELLTYPLKDKWKKRLQIVVYIICTIFFTFILIYGIDLLQFVKVQSSPTLPFSMAIPYASIPVSAVFLIMNSLAILLELFTKRHVDREGEVT</sequence>
<reference evidence="12" key="1">
    <citation type="journal article" date="2019" name="Int. J. Syst. Evol. Microbiol.">
        <title>The Global Catalogue of Microorganisms (GCM) 10K type strain sequencing project: providing services to taxonomists for standard genome sequencing and annotation.</title>
        <authorList>
            <consortium name="The Broad Institute Genomics Platform"/>
            <consortium name="The Broad Institute Genome Sequencing Center for Infectious Disease"/>
            <person name="Wu L."/>
            <person name="Ma J."/>
        </authorList>
    </citation>
    <scope>NUCLEOTIDE SEQUENCE [LARGE SCALE GENOMIC DNA]</scope>
    <source>
        <strain evidence="12">CCUG 56754</strain>
    </source>
</reference>
<evidence type="ECO:0000256" key="1">
    <source>
        <dbReference type="ARBA" id="ARBA00004429"/>
    </source>
</evidence>
<keyword evidence="5 9" id="KW-0812">Transmembrane</keyword>
<dbReference type="EMBL" id="JBHTKJ010000035">
    <property type="protein sequence ID" value="MFD1039412.1"/>
    <property type="molecule type" value="Genomic_DNA"/>
</dbReference>
<evidence type="ECO:0000256" key="3">
    <source>
        <dbReference type="ARBA" id="ARBA00022475"/>
    </source>
</evidence>
<feature type="transmembrane region" description="Helical" evidence="9">
    <location>
        <begin position="50"/>
        <end position="67"/>
    </location>
</feature>
<evidence type="ECO:0000256" key="2">
    <source>
        <dbReference type="ARBA" id="ARBA00022448"/>
    </source>
</evidence>
<dbReference type="InterPro" id="IPR055348">
    <property type="entry name" value="DctQ"/>
</dbReference>
<evidence type="ECO:0000256" key="7">
    <source>
        <dbReference type="ARBA" id="ARBA00023136"/>
    </source>
</evidence>
<comment type="caution">
    <text evidence="11">The sequence shown here is derived from an EMBL/GenBank/DDBJ whole genome shotgun (WGS) entry which is preliminary data.</text>
</comment>
<dbReference type="PANTHER" id="PTHR35011:SF11">
    <property type="entry name" value="TRAP TRANSPORTER SMALL PERMEASE PROTEIN"/>
    <property type="match status" value="1"/>
</dbReference>
<dbReference type="PANTHER" id="PTHR35011">
    <property type="entry name" value="2,3-DIKETO-L-GULONATE TRAP TRANSPORTER SMALL PERMEASE PROTEIN YIAM"/>
    <property type="match status" value="1"/>
</dbReference>
<feature type="domain" description="Tripartite ATP-independent periplasmic transporters DctQ component" evidence="10">
    <location>
        <begin position="26"/>
        <end position="155"/>
    </location>
</feature>